<organism evidence="2">
    <name type="scientific">uncultured Caudovirales phage</name>
    <dbReference type="NCBI Taxonomy" id="2100421"/>
    <lineage>
        <taxon>Viruses</taxon>
        <taxon>Duplodnaviria</taxon>
        <taxon>Heunggongvirae</taxon>
        <taxon>Uroviricota</taxon>
        <taxon>Caudoviricetes</taxon>
        <taxon>Peduoviridae</taxon>
        <taxon>Maltschvirus</taxon>
        <taxon>Maltschvirus maltsch</taxon>
    </lineage>
</organism>
<feature type="domain" description="HNH nuclease" evidence="1">
    <location>
        <begin position="25"/>
        <end position="70"/>
    </location>
</feature>
<dbReference type="InterPro" id="IPR044925">
    <property type="entry name" value="His-Me_finger_sf"/>
</dbReference>
<dbReference type="SUPFAM" id="SSF54060">
    <property type="entry name" value="His-Me finger endonucleases"/>
    <property type="match status" value="1"/>
</dbReference>
<proteinExistence type="predicted"/>
<sequence length="131" mass="15183">MRNGPYELVVAPKAFPGKKYRGKYCYKHSLVWWQKTGELAKEGEVIHHVNGNKRDNRFCNLEKHTKSGHGKLHHPIKTQHNATCSHCERGFRVTPYKLMRPYIFCSRKCIGLFRFPNKARSSANLDLINAS</sequence>
<protein>
    <submittedName>
        <fullName evidence="2">HNH nuclease</fullName>
    </submittedName>
</protein>
<evidence type="ECO:0000313" key="2">
    <source>
        <dbReference type="EMBL" id="CAB4151605.1"/>
    </source>
</evidence>
<gene>
    <name evidence="2" type="ORF">UFOVP591_26</name>
</gene>
<evidence type="ECO:0000259" key="1">
    <source>
        <dbReference type="Pfam" id="PF13392"/>
    </source>
</evidence>
<dbReference type="Gene3D" id="3.90.75.20">
    <property type="match status" value="1"/>
</dbReference>
<reference evidence="2" key="1">
    <citation type="submission" date="2020-04" db="EMBL/GenBank/DDBJ databases">
        <authorList>
            <person name="Chiriac C."/>
            <person name="Salcher M."/>
            <person name="Ghai R."/>
            <person name="Kavagutti S V."/>
        </authorList>
    </citation>
    <scope>NUCLEOTIDE SEQUENCE</scope>
</reference>
<name>A0A6J5MWF3_9CAUD</name>
<dbReference type="EMBL" id="LR796555">
    <property type="protein sequence ID" value="CAB4151605.1"/>
    <property type="molecule type" value="Genomic_DNA"/>
</dbReference>
<accession>A0A6J5MWF3</accession>
<dbReference type="Pfam" id="PF13392">
    <property type="entry name" value="HNH_3"/>
    <property type="match status" value="1"/>
</dbReference>
<dbReference type="InterPro" id="IPR003615">
    <property type="entry name" value="HNH_nuc"/>
</dbReference>